<reference evidence="3" key="1">
    <citation type="submission" date="2015-04" db="EMBL/GenBank/DDBJ databases">
        <authorList>
            <person name="Schardt J."/>
            <person name="Mueller-Herbst S."/>
            <person name="Scherer S."/>
            <person name="Huptas C."/>
        </authorList>
    </citation>
    <scope>NUCLEOTIDE SEQUENCE [LARGE SCALE GENOMIC DNA]</scope>
    <source>
        <strain evidence="3">Kiel-L1</strain>
    </source>
</reference>
<accession>A0A3D8TQ65</accession>
<comment type="caution">
    <text evidence="2">The sequence shown here is derived from an EMBL/GenBank/DDBJ whole genome shotgun (WGS) entry which is preliminary data.</text>
</comment>
<sequence>MFELSENLTRFLLPVMEWIVLILNLISILILVIGVWQVVWFLLTKLIWPGKKQNIVRANNSVKNKLGSYVLLSLEVLIAADIIETIVKPTFKDIMMLGLIVVIRTIISYFLTKEIKEFEDN</sequence>
<evidence type="ECO:0000256" key="1">
    <source>
        <dbReference type="SAM" id="Phobius"/>
    </source>
</evidence>
<dbReference type="Pfam" id="PF07784">
    <property type="entry name" value="DUF1622"/>
    <property type="match status" value="1"/>
</dbReference>
<keyword evidence="1" id="KW-0812">Transmembrane</keyword>
<keyword evidence="1" id="KW-1133">Transmembrane helix</keyword>
<evidence type="ECO:0000313" key="3">
    <source>
        <dbReference type="Proteomes" id="UP000257055"/>
    </source>
</evidence>
<feature type="transmembrane region" description="Helical" evidence="1">
    <location>
        <begin position="69"/>
        <end position="88"/>
    </location>
</feature>
<keyword evidence="3" id="KW-1185">Reference proteome</keyword>
<dbReference type="InterPro" id="IPR012427">
    <property type="entry name" value="DUF1622"/>
</dbReference>
<gene>
    <name evidence="2" type="ORF">UR08_08725</name>
</gene>
<organism evidence="2 3">
    <name type="scientific">Listeria kieliensis</name>
    <dbReference type="NCBI Taxonomy" id="1621700"/>
    <lineage>
        <taxon>Bacteria</taxon>
        <taxon>Bacillati</taxon>
        <taxon>Bacillota</taxon>
        <taxon>Bacilli</taxon>
        <taxon>Bacillales</taxon>
        <taxon>Listeriaceae</taxon>
        <taxon>Listeria</taxon>
    </lineage>
</organism>
<dbReference type="PANTHER" id="PTHR38468:SF1">
    <property type="entry name" value="SLL0939 PROTEIN"/>
    <property type="match status" value="1"/>
</dbReference>
<feature type="transmembrane region" description="Helical" evidence="1">
    <location>
        <begin position="94"/>
        <end position="112"/>
    </location>
</feature>
<evidence type="ECO:0000313" key="2">
    <source>
        <dbReference type="EMBL" id="RDX01028.1"/>
    </source>
</evidence>
<evidence type="ECO:0008006" key="4">
    <source>
        <dbReference type="Google" id="ProtNLM"/>
    </source>
</evidence>
<protein>
    <recommendedName>
        <fullName evidence="4">DUF1622 domain-containing protein</fullName>
    </recommendedName>
</protein>
<dbReference type="PANTHER" id="PTHR38468">
    <property type="entry name" value="SLL0939 PROTEIN"/>
    <property type="match status" value="1"/>
</dbReference>
<proteinExistence type="predicted"/>
<feature type="transmembrane region" description="Helical" evidence="1">
    <location>
        <begin position="20"/>
        <end position="48"/>
    </location>
</feature>
<dbReference type="AlphaFoldDB" id="A0A3D8TQ65"/>
<dbReference type="RefSeq" id="WP_115753279.1">
    <property type="nucleotide sequence ID" value="NZ_LARY01000002.1"/>
</dbReference>
<keyword evidence="1" id="KW-0472">Membrane</keyword>
<dbReference type="Proteomes" id="UP000257055">
    <property type="component" value="Unassembled WGS sequence"/>
</dbReference>
<dbReference type="EMBL" id="LARY01000002">
    <property type="protein sequence ID" value="RDX01028.1"/>
    <property type="molecule type" value="Genomic_DNA"/>
</dbReference>
<name>A0A3D8TQ65_9LIST</name>